<dbReference type="WBParaSite" id="RSKR_0001169233.1">
    <property type="protein sequence ID" value="RSKR_0001169233.1"/>
    <property type="gene ID" value="RSKR_0001169233"/>
</dbReference>
<accession>A0AC35UIR1</accession>
<name>A0AC35UIR1_9BILA</name>
<protein>
    <submittedName>
        <fullName evidence="2">Ovule protein</fullName>
    </submittedName>
</protein>
<evidence type="ECO:0000313" key="2">
    <source>
        <dbReference type="WBParaSite" id="RSKR_0001169233.1"/>
    </source>
</evidence>
<organism evidence="1 2">
    <name type="scientific">Rhabditophanes sp. KR3021</name>
    <dbReference type="NCBI Taxonomy" id="114890"/>
    <lineage>
        <taxon>Eukaryota</taxon>
        <taxon>Metazoa</taxon>
        <taxon>Ecdysozoa</taxon>
        <taxon>Nematoda</taxon>
        <taxon>Chromadorea</taxon>
        <taxon>Rhabditida</taxon>
        <taxon>Tylenchina</taxon>
        <taxon>Panagrolaimomorpha</taxon>
        <taxon>Strongyloidoidea</taxon>
        <taxon>Alloionematidae</taxon>
        <taxon>Rhabditophanes</taxon>
    </lineage>
</organism>
<dbReference type="Proteomes" id="UP000095286">
    <property type="component" value="Unplaced"/>
</dbReference>
<evidence type="ECO:0000313" key="1">
    <source>
        <dbReference type="Proteomes" id="UP000095286"/>
    </source>
</evidence>
<reference evidence="2" key="1">
    <citation type="submission" date="2016-11" db="UniProtKB">
        <authorList>
            <consortium name="WormBaseParasite"/>
        </authorList>
    </citation>
    <scope>IDENTIFICATION</scope>
    <source>
        <strain evidence="2">KR3021</strain>
    </source>
</reference>
<sequence length="62" mass="7366">LNQLCSSITIMSIYLYVVNKHITHFFLEIPLDVYPKIAKLYHRRQPSEISTLRKSTELMQDK</sequence>
<proteinExistence type="predicted"/>